<reference evidence="1" key="1">
    <citation type="submission" date="2011-11" db="EMBL/GenBank/DDBJ databases">
        <title>The Genome Sequence of Fusarium oxysporum Cotton.</title>
        <authorList>
            <consortium name="The Broad Institute Genome Sequencing Platform"/>
            <person name="Ma L.-J."/>
            <person name="Gale L.R."/>
            <person name="Schwartz D.C."/>
            <person name="Zhou S."/>
            <person name="Corby-Kistler H."/>
            <person name="Young S.K."/>
            <person name="Zeng Q."/>
            <person name="Gargeya S."/>
            <person name="Fitzgerald M."/>
            <person name="Haas B."/>
            <person name="Abouelleil A."/>
            <person name="Alvarado L."/>
            <person name="Arachchi H.M."/>
            <person name="Berlin A."/>
            <person name="Brown A."/>
            <person name="Chapman S.B."/>
            <person name="Chen Z."/>
            <person name="Dunbar C."/>
            <person name="Freedman E."/>
            <person name="Gearin G."/>
            <person name="Goldberg J."/>
            <person name="Griggs A."/>
            <person name="Gujja S."/>
            <person name="Heiman D."/>
            <person name="Howarth C."/>
            <person name="Larson L."/>
            <person name="Lui A."/>
            <person name="MacDonald P.J.P."/>
            <person name="Montmayeur A."/>
            <person name="Murphy C."/>
            <person name="Neiman D."/>
            <person name="Pearson M."/>
            <person name="Priest M."/>
            <person name="Roberts A."/>
            <person name="Saif S."/>
            <person name="Shea T."/>
            <person name="Shenoy N."/>
            <person name="Sisk P."/>
            <person name="Stolte C."/>
            <person name="Sykes S."/>
            <person name="Wortman J."/>
            <person name="Nusbaum C."/>
            <person name="Birren B."/>
        </authorList>
    </citation>
    <scope>NUCLEOTIDE SEQUENCE [LARGE SCALE GENOMIC DNA]</scope>
    <source>
        <strain evidence="1">25433</strain>
    </source>
</reference>
<dbReference type="OrthoDB" id="5089423at2759"/>
<protein>
    <submittedName>
        <fullName evidence="1">Uncharacterized protein</fullName>
    </submittedName>
</protein>
<organism evidence="1">
    <name type="scientific">Fusarium oxysporum f. sp. vasinfectum 25433</name>
    <dbReference type="NCBI Taxonomy" id="1089449"/>
    <lineage>
        <taxon>Eukaryota</taxon>
        <taxon>Fungi</taxon>
        <taxon>Dikarya</taxon>
        <taxon>Ascomycota</taxon>
        <taxon>Pezizomycotina</taxon>
        <taxon>Sordariomycetes</taxon>
        <taxon>Hypocreomycetidae</taxon>
        <taxon>Hypocreales</taxon>
        <taxon>Nectriaceae</taxon>
        <taxon>Fusarium</taxon>
        <taxon>Fusarium oxysporum species complex</taxon>
    </lineage>
</organism>
<accession>X0LK24</accession>
<reference evidence="1" key="2">
    <citation type="submission" date="2012-05" db="EMBL/GenBank/DDBJ databases">
        <title>The Genome Annotation of Fusarium oxysporum Cotton.</title>
        <authorList>
            <consortium name="The Broad Institute Genomics Platform"/>
            <person name="Ma L.-J."/>
            <person name="Corby-Kistler H."/>
            <person name="Broz K."/>
            <person name="Gale L.R."/>
            <person name="Jonkers W."/>
            <person name="O'Donnell K."/>
            <person name="Ploetz R."/>
            <person name="Steinberg C."/>
            <person name="Schwartz D.C."/>
            <person name="VanEtten H."/>
            <person name="Zhou S."/>
            <person name="Young S.K."/>
            <person name="Zeng Q."/>
            <person name="Gargeya S."/>
            <person name="Fitzgerald M."/>
            <person name="Abouelleil A."/>
            <person name="Alvarado L."/>
            <person name="Chapman S.B."/>
            <person name="Gainer-Dewar J."/>
            <person name="Goldberg J."/>
            <person name="Griggs A."/>
            <person name="Gujja S."/>
            <person name="Hansen M."/>
            <person name="Howarth C."/>
            <person name="Imamovic A."/>
            <person name="Ireland A."/>
            <person name="Larimer J."/>
            <person name="McCowan C."/>
            <person name="Murphy C."/>
            <person name="Pearson M."/>
            <person name="Poon T.W."/>
            <person name="Priest M."/>
            <person name="Roberts A."/>
            <person name="Saif S."/>
            <person name="Shea T."/>
            <person name="Sykes S."/>
            <person name="Wortman J."/>
            <person name="Nusbaum C."/>
            <person name="Birren B."/>
        </authorList>
    </citation>
    <scope>NUCLEOTIDE SEQUENCE</scope>
    <source>
        <strain evidence="1">25433</strain>
    </source>
</reference>
<name>X0LK24_FUSOX</name>
<dbReference type="Proteomes" id="UP000030701">
    <property type="component" value="Unassembled WGS sequence"/>
</dbReference>
<evidence type="ECO:0000313" key="1">
    <source>
        <dbReference type="EMBL" id="EXM21532.1"/>
    </source>
</evidence>
<dbReference type="AlphaFoldDB" id="X0LK24"/>
<sequence>MTADSSRYSKFKKLISQEKKLDKDEEEAGEDLLKLYEELAMLQACIAVAAGHLSRICKTKNKVKERRASEFHRGIQGLKGEDKLAEELSRRKNEASEEL</sequence>
<dbReference type="EMBL" id="JH657946">
    <property type="protein sequence ID" value="EXM21532.1"/>
    <property type="molecule type" value="Genomic_DNA"/>
</dbReference>
<gene>
    <name evidence="1" type="ORF">FOTG_10764</name>
</gene>
<proteinExistence type="predicted"/>
<dbReference type="HOGENOM" id="CLU_096858_2_0_1"/>